<dbReference type="RefSeq" id="WP_002712578.1">
    <property type="nucleotide sequence ID" value="NZ_KB375281.1"/>
</dbReference>
<accession>K8P5D9</accession>
<name>K8P5D9_9BRAD</name>
<evidence type="ECO:0000313" key="2">
    <source>
        <dbReference type="Proteomes" id="UP000001095"/>
    </source>
</evidence>
<dbReference type="HOGENOM" id="CLU_2152958_0_0_5"/>
<keyword evidence="2" id="KW-1185">Reference proteome</keyword>
<sequence length="111" mass="12280">MTKTADDLVYEVAAILGKAVAGESLGQPEYETIDGNIDPVLAEIEGIVYIGDRDEIEDKYFQTIARLVAIHSAAKFSNAPVDLAQVRQHENRLRELAAIQPSYQPVKAVYY</sequence>
<gene>
    <name evidence="1" type="ORF">HMPREF9696_01712</name>
</gene>
<dbReference type="EMBL" id="AGWY01000007">
    <property type="protein sequence ID" value="EKS37762.1"/>
    <property type="molecule type" value="Genomic_DNA"/>
</dbReference>
<dbReference type="PATRIC" id="fig|883079.3.peg.1746"/>
<reference evidence="1 2" key="1">
    <citation type="submission" date="2012-04" db="EMBL/GenBank/DDBJ databases">
        <title>The Genome Sequence of Afipia clevelandensis ATCC 49720.</title>
        <authorList>
            <consortium name="The Broad Institute Genome Sequencing Platform"/>
            <person name="Earl A."/>
            <person name="Ward D."/>
            <person name="Feldgarden M."/>
            <person name="Gevers D."/>
            <person name="Huys G."/>
            <person name="Walker B."/>
            <person name="Young S.K."/>
            <person name="Zeng Q."/>
            <person name="Gargeya S."/>
            <person name="Fitzgerald M."/>
            <person name="Haas B."/>
            <person name="Abouelleil A."/>
            <person name="Alvarado L."/>
            <person name="Arachchi H.M."/>
            <person name="Berlin A."/>
            <person name="Chapman S.B."/>
            <person name="Goldberg J."/>
            <person name="Griggs A."/>
            <person name="Gujja S."/>
            <person name="Hansen M."/>
            <person name="Howarth C."/>
            <person name="Imamovic A."/>
            <person name="Larimer J."/>
            <person name="McCowen C."/>
            <person name="Montmayeur A."/>
            <person name="Murphy C."/>
            <person name="Neiman D."/>
            <person name="Pearson M."/>
            <person name="Priest M."/>
            <person name="Roberts A."/>
            <person name="Saif S."/>
            <person name="Shea T."/>
            <person name="Sisk P."/>
            <person name="Sykes S."/>
            <person name="Wortman J."/>
            <person name="Nusbaum C."/>
            <person name="Birren B."/>
        </authorList>
    </citation>
    <scope>NUCLEOTIDE SEQUENCE [LARGE SCALE GENOMIC DNA]</scope>
    <source>
        <strain evidence="1 2">ATCC 49720</strain>
    </source>
</reference>
<organism evidence="1 2">
    <name type="scientific">Afipia clevelandensis ATCC 49720</name>
    <dbReference type="NCBI Taxonomy" id="883079"/>
    <lineage>
        <taxon>Bacteria</taxon>
        <taxon>Pseudomonadati</taxon>
        <taxon>Pseudomonadota</taxon>
        <taxon>Alphaproteobacteria</taxon>
        <taxon>Hyphomicrobiales</taxon>
        <taxon>Nitrobacteraceae</taxon>
        <taxon>Afipia</taxon>
    </lineage>
</organism>
<evidence type="ECO:0000313" key="1">
    <source>
        <dbReference type="EMBL" id="EKS37762.1"/>
    </source>
</evidence>
<dbReference type="OrthoDB" id="8266209at2"/>
<comment type="caution">
    <text evidence="1">The sequence shown here is derived from an EMBL/GenBank/DDBJ whole genome shotgun (WGS) entry which is preliminary data.</text>
</comment>
<proteinExistence type="predicted"/>
<protein>
    <submittedName>
        <fullName evidence="1">Uncharacterized protein</fullName>
    </submittedName>
</protein>
<dbReference type="AlphaFoldDB" id="K8P5D9"/>
<dbReference type="Proteomes" id="UP000001095">
    <property type="component" value="Unassembled WGS sequence"/>
</dbReference>